<feature type="compositionally biased region" description="Low complexity" evidence="4">
    <location>
        <begin position="38"/>
        <end position="47"/>
    </location>
</feature>
<evidence type="ECO:0000256" key="2">
    <source>
        <dbReference type="ARBA" id="ARBA00047549"/>
    </source>
</evidence>
<feature type="region of interest" description="Disordered" evidence="4">
    <location>
        <begin position="28"/>
        <end position="47"/>
    </location>
</feature>
<dbReference type="RefSeq" id="WP_342823940.1">
    <property type="nucleotide sequence ID" value="NZ_CP046146.1"/>
</dbReference>
<dbReference type="PROSITE" id="PS00683">
    <property type="entry name" value="RHODANESE_2"/>
    <property type="match status" value="1"/>
</dbReference>
<feature type="chain" id="PRO_5042608914" description="Sulfurtransferase" evidence="5">
    <location>
        <begin position="25"/>
        <end position="334"/>
    </location>
</feature>
<sequence length="334" mass="36304">MIVRTKFMQLIVLSALVVAATVIAACSSEEEATPAPEPTVAPTATTAPEPTEVVADTPAEVEASEMLMTADWMVENLDNEDVVVVDLRNEEAYAAGHIPGALRLTPNTAFQEEDENGVAGMLPSAEHVASALAELGIEPTDTVVFYDGFSNLWASRALWALEVYGHADTRLIDGSWNYWSANELETSTETPEVTASSYAFTGEPNLDIIAGWEEVLTSVDDPSKIVCDTRSPEEYSGKDVRAAAGGHIPEASNVNWNRSVNEQGQFLPASELQEIYDGEGIQGDKVVFTLCQTAVRATHSWFVLQELLGYPTVKVYDGSWTEWGNRTDLPITTR</sequence>
<dbReference type="Pfam" id="PF00581">
    <property type="entry name" value="Rhodanese"/>
    <property type="match status" value="2"/>
</dbReference>
<dbReference type="Proteomes" id="UP001321249">
    <property type="component" value="Unassembled WGS sequence"/>
</dbReference>
<dbReference type="SMART" id="SM00450">
    <property type="entry name" value="RHOD"/>
    <property type="match status" value="2"/>
</dbReference>
<name>A0AAJ6CW42_9CHLR</name>
<gene>
    <name evidence="7" type="ORF">GKO46_05290</name>
    <name evidence="8" type="ORF">GKO48_13535</name>
</gene>
<keyword evidence="5" id="KW-0732">Signal</keyword>
<reference evidence="9 10" key="1">
    <citation type="submission" date="2019-11" db="EMBL/GenBank/DDBJ databases">
        <authorList>
            <person name="Cho J.-C."/>
        </authorList>
    </citation>
    <scope>NUCLEOTIDE SEQUENCE [LARGE SCALE GENOMIC DNA]</scope>
    <source>
        <strain evidence="8 9">JH1073</strain>
        <strain evidence="7 10">JH702</strain>
    </source>
</reference>
<dbReference type="InterPro" id="IPR001307">
    <property type="entry name" value="Thiosulphate_STrfase_CS"/>
</dbReference>
<protein>
    <recommendedName>
        <fullName evidence="3">Sulfurtransferase</fullName>
    </recommendedName>
</protein>
<dbReference type="InterPro" id="IPR036873">
    <property type="entry name" value="Rhodanese-like_dom_sf"/>
</dbReference>
<dbReference type="CDD" id="cd01449">
    <property type="entry name" value="TST_Repeat_2"/>
    <property type="match status" value="1"/>
</dbReference>
<proteinExistence type="predicted"/>
<dbReference type="EMBL" id="WMBE01000002">
    <property type="protein sequence ID" value="MDG0866487.1"/>
    <property type="molecule type" value="Genomic_DNA"/>
</dbReference>
<dbReference type="Gene3D" id="3.40.250.10">
    <property type="entry name" value="Rhodanese-like domain"/>
    <property type="match status" value="2"/>
</dbReference>
<keyword evidence="3" id="KW-0808">Transferase</keyword>
<dbReference type="PROSITE" id="PS50206">
    <property type="entry name" value="RHODANESE_3"/>
    <property type="match status" value="2"/>
</dbReference>
<feature type="domain" description="Rhodanese" evidence="6">
    <location>
        <begin position="78"/>
        <end position="188"/>
    </location>
</feature>
<comment type="catalytic activity">
    <reaction evidence="2">
        <text>thiosulfate + hydrogen cyanide = thiocyanate + sulfite + 2 H(+)</text>
        <dbReference type="Rhea" id="RHEA:16881"/>
        <dbReference type="ChEBI" id="CHEBI:15378"/>
        <dbReference type="ChEBI" id="CHEBI:17359"/>
        <dbReference type="ChEBI" id="CHEBI:18022"/>
        <dbReference type="ChEBI" id="CHEBI:18407"/>
        <dbReference type="ChEBI" id="CHEBI:33542"/>
        <dbReference type="EC" id="2.8.1.1"/>
    </reaction>
</comment>
<dbReference type="SUPFAM" id="SSF52821">
    <property type="entry name" value="Rhodanese/Cell cycle control phosphatase"/>
    <property type="match status" value="2"/>
</dbReference>
<feature type="signal peptide" evidence="5">
    <location>
        <begin position="1"/>
        <end position="24"/>
    </location>
</feature>
<dbReference type="EMBL" id="CP046147">
    <property type="protein sequence ID" value="WFG40580.1"/>
    <property type="molecule type" value="Genomic_DNA"/>
</dbReference>
<evidence type="ECO:0000256" key="1">
    <source>
        <dbReference type="ARBA" id="ARBA00022737"/>
    </source>
</evidence>
<accession>A0AAJ6CW42</accession>
<dbReference type="PROSITE" id="PS00380">
    <property type="entry name" value="RHODANESE_1"/>
    <property type="match status" value="1"/>
</dbReference>
<evidence type="ECO:0000256" key="5">
    <source>
        <dbReference type="SAM" id="SignalP"/>
    </source>
</evidence>
<dbReference type="CDD" id="cd01448">
    <property type="entry name" value="TST_Repeat_1"/>
    <property type="match status" value="1"/>
</dbReference>
<dbReference type="InterPro" id="IPR051126">
    <property type="entry name" value="Thiosulfate_sulfurtransferase"/>
</dbReference>
<dbReference type="Proteomes" id="UP001219901">
    <property type="component" value="Chromosome"/>
</dbReference>
<evidence type="ECO:0000259" key="6">
    <source>
        <dbReference type="PROSITE" id="PS50206"/>
    </source>
</evidence>
<reference evidence="9" key="3">
    <citation type="submission" date="2023-06" db="EMBL/GenBank/DDBJ databases">
        <title>Pangenomics reveal diversification of enzyme families and niche specialization in globally abundant SAR202 bacteria.</title>
        <authorList>
            <person name="Saw J.H.W."/>
        </authorList>
    </citation>
    <scope>NUCLEOTIDE SEQUENCE [LARGE SCALE GENOMIC DNA]</scope>
    <source>
        <strain evidence="9">JH1073</strain>
    </source>
</reference>
<keyword evidence="1" id="KW-0677">Repeat</keyword>
<dbReference type="InterPro" id="IPR001763">
    <property type="entry name" value="Rhodanese-like_dom"/>
</dbReference>
<dbReference type="PANTHER" id="PTHR43855:SF1">
    <property type="entry name" value="THIOSULFATE SULFURTRANSFERASE"/>
    <property type="match status" value="1"/>
</dbReference>
<evidence type="ECO:0000313" key="9">
    <source>
        <dbReference type="Proteomes" id="UP001219901"/>
    </source>
</evidence>
<dbReference type="PROSITE" id="PS51257">
    <property type="entry name" value="PROKAR_LIPOPROTEIN"/>
    <property type="match status" value="1"/>
</dbReference>
<dbReference type="PANTHER" id="PTHR43855">
    <property type="entry name" value="THIOSULFATE SULFURTRANSFERASE"/>
    <property type="match status" value="1"/>
</dbReference>
<organism evidence="8 9">
    <name type="scientific">Candidatus Lucifugimonas marina</name>
    <dbReference type="NCBI Taxonomy" id="3038979"/>
    <lineage>
        <taxon>Bacteria</taxon>
        <taxon>Bacillati</taxon>
        <taxon>Chloroflexota</taxon>
        <taxon>Dehalococcoidia</taxon>
        <taxon>SAR202 cluster</taxon>
        <taxon>Candidatus Lucifugimonadales</taxon>
        <taxon>Candidatus Lucifugimonadaceae</taxon>
        <taxon>Candidatus Lucifugimonas</taxon>
    </lineage>
</organism>
<reference evidence="8" key="2">
    <citation type="journal article" date="2023" name="Nat. Commun.">
        <title>Cultivation of marine bacteria of the SAR202 clade.</title>
        <authorList>
            <person name="Lim Y."/>
            <person name="Seo J.H."/>
            <person name="Giovannoni S.J."/>
            <person name="Kang I."/>
            <person name="Cho J.C."/>
        </authorList>
    </citation>
    <scope>NUCLEOTIDE SEQUENCE</scope>
    <source>
        <strain evidence="8">JH1073</strain>
    </source>
</reference>
<evidence type="ECO:0000313" key="8">
    <source>
        <dbReference type="EMBL" id="WFG40580.1"/>
    </source>
</evidence>
<evidence type="ECO:0000256" key="4">
    <source>
        <dbReference type="SAM" id="MobiDB-lite"/>
    </source>
</evidence>
<evidence type="ECO:0000313" key="10">
    <source>
        <dbReference type="Proteomes" id="UP001321249"/>
    </source>
</evidence>
<dbReference type="GO" id="GO:0004792">
    <property type="term" value="F:thiosulfate-cyanide sulfurtransferase activity"/>
    <property type="evidence" value="ECO:0007669"/>
    <property type="project" value="UniProtKB-EC"/>
</dbReference>
<evidence type="ECO:0000313" key="7">
    <source>
        <dbReference type="EMBL" id="MDG0866487.1"/>
    </source>
</evidence>
<evidence type="ECO:0000256" key="3">
    <source>
        <dbReference type="RuleBase" id="RU000507"/>
    </source>
</evidence>
<keyword evidence="9" id="KW-1185">Reference proteome</keyword>
<feature type="domain" description="Rhodanese" evidence="6">
    <location>
        <begin position="220"/>
        <end position="332"/>
    </location>
</feature>
<dbReference type="AlphaFoldDB" id="A0AAJ6CW42"/>